<dbReference type="PROSITE" id="PS51257">
    <property type="entry name" value="PROKAR_LIPOPROTEIN"/>
    <property type="match status" value="1"/>
</dbReference>
<evidence type="ECO:0000313" key="6">
    <source>
        <dbReference type="Proteomes" id="UP000242084"/>
    </source>
</evidence>
<dbReference type="Proteomes" id="UP000242084">
    <property type="component" value="Chromosome 1"/>
</dbReference>
<evidence type="ECO:0000259" key="4">
    <source>
        <dbReference type="Pfam" id="PF16729"/>
    </source>
</evidence>
<dbReference type="KEGG" id="sste:SAMEA4384403_0927"/>
<feature type="compositionally biased region" description="Polar residues" evidence="2">
    <location>
        <begin position="21"/>
        <end position="30"/>
    </location>
</feature>
<keyword evidence="6" id="KW-1185">Reference proteome</keyword>
<feature type="chain" id="PRO_5038575713" evidence="3">
    <location>
        <begin position="20"/>
        <end position="187"/>
    </location>
</feature>
<name>A0A239YWA0_9STAP</name>
<keyword evidence="1 3" id="KW-0732">Signal</keyword>
<gene>
    <name evidence="5" type="ORF">SAMEA4384403_00927</name>
</gene>
<dbReference type="Pfam" id="PF16729">
    <property type="entry name" value="DUF5067"/>
    <property type="match status" value="1"/>
</dbReference>
<evidence type="ECO:0000256" key="3">
    <source>
        <dbReference type="SAM" id="SignalP"/>
    </source>
</evidence>
<evidence type="ECO:0000256" key="2">
    <source>
        <dbReference type="SAM" id="MobiDB-lite"/>
    </source>
</evidence>
<feature type="signal peptide" evidence="3">
    <location>
        <begin position="1"/>
        <end position="19"/>
    </location>
</feature>
<dbReference type="AlphaFoldDB" id="A0A239YWA0"/>
<dbReference type="RefSeq" id="WP_095087247.1">
    <property type="nucleotide sequence ID" value="NZ_BMDM01000002.1"/>
</dbReference>
<evidence type="ECO:0000256" key="1">
    <source>
        <dbReference type="ARBA" id="ARBA00022729"/>
    </source>
</evidence>
<dbReference type="InterPro" id="IPR029050">
    <property type="entry name" value="Immunoprotect_excell_Ig-like"/>
</dbReference>
<feature type="region of interest" description="Disordered" evidence="2">
    <location>
        <begin position="21"/>
        <end position="41"/>
    </location>
</feature>
<feature type="compositionally biased region" description="Basic and acidic residues" evidence="2">
    <location>
        <begin position="31"/>
        <end position="41"/>
    </location>
</feature>
<feature type="domain" description="DUF5067" evidence="4">
    <location>
        <begin position="26"/>
        <end position="148"/>
    </location>
</feature>
<dbReference type="InterPro" id="IPR031989">
    <property type="entry name" value="DUF5067"/>
</dbReference>
<sequence length="187" mass="21015">MKKLLILFIATLFVLSACSSHDSTTKTSNNESDKAGTSENNKFKFNDDSSLNIKNAFIIKNTHDGKKYIAFKYVATNRAIEELSSLTAFKLHTKITQDSNQEIVKHVSPTKGNLGKWNKHYMGSITKGDSAKGLIAYQINNDKKVKLTLIEKNGDKVSEKLYNPKKLDTVEFDGKHDKIKIKKTSNE</sequence>
<proteinExistence type="predicted"/>
<organism evidence="5 6">
    <name type="scientific">Mammaliicoccus stepanovicii</name>
    <dbReference type="NCBI Taxonomy" id="643214"/>
    <lineage>
        <taxon>Bacteria</taxon>
        <taxon>Bacillati</taxon>
        <taxon>Bacillota</taxon>
        <taxon>Bacilli</taxon>
        <taxon>Bacillales</taxon>
        <taxon>Staphylococcaceae</taxon>
        <taxon>Mammaliicoccus</taxon>
    </lineage>
</organism>
<keyword evidence="5" id="KW-0449">Lipoprotein</keyword>
<evidence type="ECO:0000313" key="5">
    <source>
        <dbReference type="EMBL" id="SNV63215.1"/>
    </source>
</evidence>
<dbReference type="EMBL" id="LT906462">
    <property type="protein sequence ID" value="SNV63215.1"/>
    <property type="molecule type" value="Genomic_DNA"/>
</dbReference>
<dbReference type="Gene3D" id="2.60.40.1240">
    <property type="match status" value="1"/>
</dbReference>
<accession>A0A239YWA0</accession>
<reference evidence="5 6" key="1">
    <citation type="submission" date="2017-06" db="EMBL/GenBank/DDBJ databases">
        <authorList>
            <consortium name="Pathogen Informatics"/>
        </authorList>
    </citation>
    <scope>NUCLEOTIDE SEQUENCE [LARGE SCALE GENOMIC DNA]</scope>
    <source>
        <strain evidence="5 6">NCTC13839</strain>
    </source>
</reference>
<protein>
    <submittedName>
        <fullName evidence="5">Putative lipoprotein</fullName>
    </submittedName>
</protein>